<organism evidence="2 3">
    <name type="scientific">Thermostichus vulcanus str. 'Rupite'</name>
    <dbReference type="NCBI Taxonomy" id="2813851"/>
    <lineage>
        <taxon>Bacteria</taxon>
        <taxon>Bacillati</taxon>
        <taxon>Cyanobacteriota</taxon>
        <taxon>Cyanophyceae</taxon>
        <taxon>Thermostichales</taxon>
        <taxon>Thermostichaceae</taxon>
        <taxon>Thermostichus</taxon>
    </lineage>
</organism>
<dbReference type="InterPro" id="IPR007357">
    <property type="entry name" value="PhrB-like"/>
</dbReference>
<comment type="caution">
    <text evidence="2">The sequence shown here is derived from an EMBL/GenBank/DDBJ whole genome shotgun (WGS) entry which is preliminary data.</text>
</comment>
<feature type="domain" description="Photolyase/cryptochrome alpha/beta" evidence="1">
    <location>
        <begin position="7"/>
        <end position="138"/>
    </location>
</feature>
<dbReference type="Gene3D" id="1.10.579.10">
    <property type="entry name" value="DNA Cyclobutane Dipyrimidine Photolyase, subunit A, domain 3"/>
    <property type="match status" value="1"/>
</dbReference>
<dbReference type="EMBL" id="JAFIRA010000011">
    <property type="protein sequence ID" value="MCJ2542506.1"/>
    <property type="molecule type" value="Genomic_DNA"/>
</dbReference>
<dbReference type="Pfam" id="PF04244">
    <property type="entry name" value="DPRP"/>
    <property type="match status" value="1"/>
</dbReference>
<sequence>MTPSPPGSIGVWILGDQLHPQQAALASLAASVPERIPVILIESSDWANRRNYHQQKLVLVWSAMRHFAQELQNQGYPVTYVESDGFAEPLQAWAQQHQLQQIRLMQPADLPFRSEVDKLGSQLPCPILQIENNHFLWTSRDFINWAAKRKRLLMEDFYREGRKRFRVLMDGSKPLGGRWNYDRENRKPPKAGIRYPTPLHFLPDALTQAVIHKVKQHYGQHFGSLAGFGWAVTRSQALQVLEHFIKARLPHFGPWQDAMQTGEDFLYHSLLSPYLNLGLLTPHEVVAAAEAAYHQGGIPIASAEGFIRQILGWREYMRGLYEYLMPTGYSQQNFFNHTHPLPDFFWTTDTDLNCLRQTLQQIHRHGYAHHIQRLMILSNFALISGIQPQAVEAWFHDVFIDSYDWVMQTNVIGMGLFADGGMLASKPYAASAQYIHKMSDYCRNCRYNHSEKVGAQACPFNTFYWDFLLRHRPRLASLGRMGLVLAHLERMKPELISQIQAQATAWWEHLQPTSDQQSPSSAQSVR</sequence>
<dbReference type="PROSITE" id="PS51645">
    <property type="entry name" value="PHR_CRY_ALPHA_BETA"/>
    <property type="match status" value="1"/>
</dbReference>
<dbReference type="Proteomes" id="UP000830835">
    <property type="component" value="Unassembled WGS sequence"/>
</dbReference>
<dbReference type="RefSeq" id="WP_244349782.1">
    <property type="nucleotide sequence ID" value="NZ_JAFIRA010000011.1"/>
</dbReference>
<dbReference type="PANTHER" id="PTHR38657">
    <property type="entry name" value="SLR1343 PROTEIN"/>
    <property type="match status" value="1"/>
</dbReference>
<name>A0ABT0C9P9_THEVL</name>
<dbReference type="InterPro" id="IPR006050">
    <property type="entry name" value="DNA_photolyase_N"/>
</dbReference>
<evidence type="ECO:0000313" key="2">
    <source>
        <dbReference type="EMBL" id="MCJ2542506.1"/>
    </source>
</evidence>
<dbReference type="PANTHER" id="PTHR38657:SF1">
    <property type="entry name" value="SLR1343 PROTEIN"/>
    <property type="match status" value="1"/>
</dbReference>
<dbReference type="Gene3D" id="1.10.10.1710">
    <property type="entry name" value="Deoxyribodipyrimidine photolyase-related"/>
    <property type="match status" value="1"/>
</dbReference>
<accession>A0ABT0C9P9</accession>
<protein>
    <submittedName>
        <fullName evidence="2">Cryptochrome/photolyase family protein</fullName>
    </submittedName>
</protein>
<dbReference type="Gene3D" id="1.25.40.80">
    <property type="match status" value="1"/>
</dbReference>
<gene>
    <name evidence="2" type="ORF">JX360_06225</name>
</gene>
<reference evidence="2" key="1">
    <citation type="submission" date="2021-02" db="EMBL/GenBank/DDBJ databases">
        <title>The CRISPR/cas machinery reduction and long-range gene transfer in the hot spring cyanobacterium Synechococcus.</title>
        <authorList>
            <person name="Dvorak P."/>
            <person name="Jahodarova E."/>
            <person name="Hasler P."/>
            <person name="Poulickova A."/>
        </authorList>
    </citation>
    <scope>NUCLEOTIDE SEQUENCE</scope>
    <source>
        <strain evidence="2">Rupite</strain>
    </source>
</reference>
<evidence type="ECO:0000313" key="3">
    <source>
        <dbReference type="Proteomes" id="UP000830835"/>
    </source>
</evidence>
<dbReference type="InterPro" id="IPR014729">
    <property type="entry name" value="Rossmann-like_a/b/a_fold"/>
</dbReference>
<dbReference type="InterPro" id="IPR052551">
    <property type="entry name" value="UV-DNA_repair_photolyase"/>
</dbReference>
<keyword evidence="3" id="KW-1185">Reference proteome</keyword>
<proteinExistence type="predicted"/>
<evidence type="ECO:0000259" key="1">
    <source>
        <dbReference type="PROSITE" id="PS51645"/>
    </source>
</evidence>
<dbReference type="Gene3D" id="3.40.50.620">
    <property type="entry name" value="HUPs"/>
    <property type="match status" value="1"/>
</dbReference>
<dbReference type="SUPFAM" id="SSF48173">
    <property type="entry name" value="Cryptochrome/photolyase FAD-binding domain"/>
    <property type="match status" value="1"/>
</dbReference>
<dbReference type="InterPro" id="IPR036134">
    <property type="entry name" value="Crypto/Photolyase_FAD-like_sf"/>
</dbReference>